<keyword evidence="8 12" id="KW-0808">Transferase</keyword>
<comment type="caution">
    <text evidence="15">The sequence shown here is derived from an EMBL/GenBank/DDBJ whole genome shotgun (WGS) entry which is preliminary data.</text>
</comment>
<comment type="catalytic activity">
    <reaction evidence="1 12">
        <text>[(1-&gt;4)-alpha-D-glucosyl](n) + phosphate = [(1-&gt;4)-alpha-D-glucosyl](n-1) + alpha-D-glucose 1-phosphate</text>
        <dbReference type="Rhea" id="RHEA:41732"/>
        <dbReference type="Rhea" id="RHEA-COMP:9584"/>
        <dbReference type="Rhea" id="RHEA-COMP:9586"/>
        <dbReference type="ChEBI" id="CHEBI:15444"/>
        <dbReference type="ChEBI" id="CHEBI:43474"/>
        <dbReference type="ChEBI" id="CHEBI:58601"/>
        <dbReference type="EC" id="2.4.1.1"/>
    </reaction>
</comment>
<evidence type="ECO:0000256" key="2">
    <source>
        <dbReference type="ARBA" id="ARBA00001933"/>
    </source>
</evidence>
<evidence type="ECO:0000313" key="15">
    <source>
        <dbReference type="EMBL" id="KAE8670167.1"/>
    </source>
</evidence>
<feature type="region of interest" description="Disordered" evidence="13">
    <location>
        <begin position="714"/>
        <end position="772"/>
    </location>
</feature>
<gene>
    <name evidence="15" type="ORF">F3Y22_tig00112206pilonHSYRG00384</name>
</gene>
<keyword evidence="6" id="KW-0021">Allosteric enzyme</keyword>
<dbReference type="Proteomes" id="UP000436088">
    <property type="component" value="Unassembled WGS sequence"/>
</dbReference>
<comment type="cofactor">
    <cofactor evidence="2 12">
        <name>pyridoxal 5'-phosphate</name>
        <dbReference type="ChEBI" id="CHEBI:597326"/>
    </cofactor>
</comment>
<name>A0A6A2YBU4_HIBSY</name>
<evidence type="ECO:0000256" key="3">
    <source>
        <dbReference type="ARBA" id="ARBA00004496"/>
    </source>
</evidence>
<evidence type="ECO:0000256" key="10">
    <source>
        <dbReference type="ARBA" id="ARBA00023277"/>
    </source>
</evidence>
<dbReference type="NCBIfam" id="TIGR02093">
    <property type="entry name" value="P_ylase"/>
    <property type="match status" value="1"/>
</dbReference>
<dbReference type="FunFam" id="3.40.50.2000:FF:000153">
    <property type="entry name" value="Alpha-1,4 glucan phosphorylase"/>
    <property type="match status" value="1"/>
</dbReference>
<comment type="subcellular location">
    <subcellularLocation>
        <location evidence="3">Cytoplasm</location>
    </subcellularLocation>
</comment>
<dbReference type="FunFam" id="3.40.50.2000:FF:000003">
    <property type="entry name" value="Alpha-1,4 glucan phosphorylase"/>
    <property type="match status" value="1"/>
</dbReference>
<evidence type="ECO:0000256" key="7">
    <source>
        <dbReference type="ARBA" id="ARBA00022676"/>
    </source>
</evidence>
<evidence type="ECO:0000256" key="13">
    <source>
        <dbReference type="SAM" id="MobiDB-lite"/>
    </source>
</evidence>
<keyword evidence="16" id="KW-1185">Reference proteome</keyword>
<evidence type="ECO:0000313" key="16">
    <source>
        <dbReference type="Proteomes" id="UP000436088"/>
    </source>
</evidence>
<evidence type="ECO:0000256" key="5">
    <source>
        <dbReference type="ARBA" id="ARBA00022490"/>
    </source>
</evidence>
<comment type="similarity">
    <text evidence="4 12">Belongs to the glycogen phosphorylase family.</text>
</comment>
<keyword evidence="9 12" id="KW-0663">Pyridoxal phosphate</keyword>
<dbReference type="InterPro" id="IPR011833">
    <property type="entry name" value="Glycg_phsphrylas"/>
</dbReference>
<keyword evidence="14" id="KW-0472">Membrane</keyword>
<comment type="function">
    <text evidence="12">Allosteric enzyme that catalyzes the rate-limiting step in glycogen catabolism, the phosphorolytic cleavage of glycogen to produce glucose-1-phosphate, and plays a central role in maintaining cellular and organismal glucose homeostasis.</text>
</comment>
<feature type="compositionally biased region" description="Polar residues" evidence="13">
    <location>
        <begin position="749"/>
        <end position="760"/>
    </location>
</feature>
<evidence type="ECO:0000256" key="9">
    <source>
        <dbReference type="ARBA" id="ARBA00022898"/>
    </source>
</evidence>
<feature type="compositionally biased region" description="Low complexity" evidence="13">
    <location>
        <begin position="610"/>
        <end position="626"/>
    </location>
</feature>
<keyword evidence="5" id="KW-0963">Cytoplasm</keyword>
<keyword evidence="14" id="KW-1133">Transmembrane helix</keyword>
<feature type="transmembrane region" description="Helical" evidence="14">
    <location>
        <begin position="15"/>
        <end position="35"/>
    </location>
</feature>
<dbReference type="Gene3D" id="3.40.50.2000">
    <property type="entry name" value="Glycogen Phosphorylase B"/>
    <property type="match status" value="2"/>
</dbReference>
<comment type="function">
    <text evidence="11">Phosphorylase is an important allosteric enzyme in carbohydrate metabolism. Enzymes from different sources differ in their regulatory mechanisms and in their natural substrates. However, all known phosphorylases share catalytic and structural properties.</text>
</comment>
<dbReference type="InterPro" id="IPR000811">
    <property type="entry name" value="Glyco_trans_35"/>
</dbReference>
<dbReference type="GO" id="GO:0008184">
    <property type="term" value="F:glycogen phosphorylase activity"/>
    <property type="evidence" value="ECO:0007669"/>
    <property type="project" value="InterPro"/>
</dbReference>
<evidence type="ECO:0000256" key="12">
    <source>
        <dbReference type="RuleBase" id="RU000587"/>
    </source>
</evidence>
<keyword evidence="14" id="KW-0812">Transmembrane</keyword>
<sequence length="772" mass="88480">MLTLWSIDRKQKVLVAYYTPMIVLISFYCNCLIYGKLEGKELRLKQQYFFVSASVQDIIRRFKDSHRNFDQFPEKVALQLNDSHPSLAIAEVMRVLLDEEHLGWKRAWDIICKIFSFTTHTISPEALEKIPVDLLGSLLPRHLQIIYDINFQFVEELKKMIGLDYDRLARMSIVEEGAVKNIRMANLSIICSHTVNGVSRFHSELLRTKLFKDFYELWPHKFHYKTNGVTQRRWIVVSNPSLCALISKWLGTEAWIRDIDLLIGLRDYATDSELHQEWKMVKKVNKIRVAEYIEAMSGLKVSLDAMFDVQTKRVHEYKRQLLNILGIIHRYDCIKHMDKNDRKKVVPRVCILGGKAAPGYEMAKKIIKLCHVVAEKINNDKDIGDLLKLVFIPDYNVSVAELVTPGADLSQHLSTAGHEASGTSSMKFLMNGCLLLATSDGSTIEMIEEVVHEVAALREKGSALKVPLQFLRVVRMIRDGHFGLEEYFKSLCDKIEGGNDYFLLGADFASYLEAQAAADEAFVDEERWTRMSILSAAGSGRFSSDRTIQDKSEALAVAMASSPRLISFLFLFALFSVQIHARESFSKIPTINTNEKETTTTTREQEHGTETTQTSEGTETTQTSEEQQPRFIPKTQNGNGLYGHGTGTYQPSFTTKETYEPYATPVNYHSDEPYNSILESSSNNKNTYYYNKNAYESIDHQNLGQARFTEKRWSTQENQNNNYNRNNGEKQGMSDTRGVASRNEFDENPYTNMGRYNQNQEEFEDTEEEFQP</sequence>
<dbReference type="SUPFAM" id="SSF53756">
    <property type="entry name" value="UDP-Glycosyltransferase/glycogen phosphorylase"/>
    <property type="match status" value="1"/>
</dbReference>
<keyword evidence="7 12" id="KW-0328">Glycosyltransferase</keyword>
<dbReference type="PANTHER" id="PTHR11468">
    <property type="entry name" value="GLYCOGEN PHOSPHORYLASE"/>
    <property type="match status" value="1"/>
</dbReference>
<feature type="region of interest" description="Disordered" evidence="13">
    <location>
        <begin position="590"/>
        <end position="645"/>
    </location>
</feature>
<organism evidence="15 16">
    <name type="scientific">Hibiscus syriacus</name>
    <name type="common">Rose of Sharon</name>
    <dbReference type="NCBI Taxonomy" id="106335"/>
    <lineage>
        <taxon>Eukaryota</taxon>
        <taxon>Viridiplantae</taxon>
        <taxon>Streptophyta</taxon>
        <taxon>Embryophyta</taxon>
        <taxon>Tracheophyta</taxon>
        <taxon>Spermatophyta</taxon>
        <taxon>Magnoliopsida</taxon>
        <taxon>eudicotyledons</taxon>
        <taxon>Gunneridae</taxon>
        <taxon>Pentapetalae</taxon>
        <taxon>rosids</taxon>
        <taxon>malvids</taxon>
        <taxon>Malvales</taxon>
        <taxon>Malvaceae</taxon>
        <taxon>Malvoideae</taxon>
        <taxon>Hibiscus</taxon>
    </lineage>
</organism>
<keyword evidence="10 12" id="KW-0119">Carbohydrate metabolism</keyword>
<dbReference type="GO" id="GO:0005980">
    <property type="term" value="P:glycogen catabolic process"/>
    <property type="evidence" value="ECO:0007669"/>
    <property type="project" value="TreeGrafter"/>
</dbReference>
<dbReference type="GO" id="GO:0030170">
    <property type="term" value="F:pyridoxal phosphate binding"/>
    <property type="evidence" value="ECO:0007669"/>
    <property type="project" value="InterPro"/>
</dbReference>
<dbReference type="GO" id="GO:0005737">
    <property type="term" value="C:cytoplasm"/>
    <property type="evidence" value="ECO:0007669"/>
    <property type="project" value="UniProtKB-SubCell"/>
</dbReference>
<dbReference type="EC" id="2.4.1.1" evidence="12"/>
<protein>
    <recommendedName>
        <fullName evidence="12">Alpha-1,4 glucan phosphorylase</fullName>
        <ecNumber evidence="12">2.4.1.1</ecNumber>
    </recommendedName>
</protein>
<feature type="compositionally biased region" description="Basic and acidic residues" evidence="13">
    <location>
        <begin position="594"/>
        <end position="609"/>
    </location>
</feature>
<reference evidence="15" key="1">
    <citation type="submission" date="2019-09" db="EMBL/GenBank/DDBJ databases">
        <title>Draft genome information of white flower Hibiscus syriacus.</title>
        <authorList>
            <person name="Kim Y.-M."/>
        </authorList>
    </citation>
    <scope>NUCLEOTIDE SEQUENCE [LARGE SCALE GENOMIC DNA]</scope>
    <source>
        <strain evidence="15">YM2019G1</strain>
    </source>
</reference>
<evidence type="ECO:0000256" key="6">
    <source>
        <dbReference type="ARBA" id="ARBA00022533"/>
    </source>
</evidence>
<evidence type="ECO:0000256" key="8">
    <source>
        <dbReference type="ARBA" id="ARBA00022679"/>
    </source>
</evidence>
<dbReference type="AlphaFoldDB" id="A0A6A2YBU4"/>
<dbReference type="Pfam" id="PF00343">
    <property type="entry name" value="Phosphorylase"/>
    <property type="match status" value="1"/>
</dbReference>
<proteinExistence type="inferred from homology"/>
<evidence type="ECO:0000256" key="1">
    <source>
        <dbReference type="ARBA" id="ARBA00001275"/>
    </source>
</evidence>
<dbReference type="EMBL" id="VEPZ02001516">
    <property type="protein sequence ID" value="KAE8670167.1"/>
    <property type="molecule type" value="Genomic_DNA"/>
</dbReference>
<evidence type="ECO:0000256" key="11">
    <source>
        <dbReference type="ARBA" id="ARBA00025174"/>
    </source>
</evidence>
<dbReference type="InterPro" id="IPR035090">
    <property type="entry name" value="Pyridoxal_P_attach_site"/>
</dbReference>
<evidence type="ECO:0000256" key="14">
    <source>
        <dbReference type="SAM" id="Phobius"/>
    </source>
</evidence>
<accession>A0A6A2YBU4</accession>
<evidence type="ECO:0000256" key="4">
    <source>
        <dbReference type="ARBA" id="ARBA00006047"/>
    </source>
</evidence>
<dbReference type="PANTHER" id="PTHR11468:SF30">
    <property type="entry name" value="ALPHA-1,4 GLUCAN PHOSPHORYLASE"/>
    <property type="match status" value="1"/>
</dbReference>
<dbReference type="PROSITE" id="PS00102">
    <property type="entry name" value="PHOSPHORYLASE"/>
    <property type="match status" value="1"/>
</dbReference>
<feature type="compositionally biased region" description="Acidic residues" evidence="13">
    <location>
        <begin position="761"/>
        <end position="772"/>
    </location>
</feature>